<keyword evidence="14" id="KW-1185">Reference proteome</keyword>
<organism evidence="13 14">
    <name type="scientific">Nesterenkonia salmonea</name>
    <dbReference type="NCBI Taxonomy" id="1804987"/>
    <lineage>
        <taxon>Bacteria</taxon>
        <taxon>Bacillati</taxon>
        <taxon>Actinomycetota</taxon>
        <taxon>Actinomycetes</taxon>
        <taxon>Micrococcales</taxon>
        <taxon>Micrococcaceae</taxon>
        <taxon>Nesterenkonia</taxon>
    </lineage>
</organism>
<evidence type="ECO:0000256" key="5">
    <source>
        <dbReference type="ARBA" id="ARBA00022827"/>
    </source>
</evidence>
<comment type="caution">
    <text evidence="13">The sequence shown here is derived from an EMBL/GenBank/DDBJ whole genome shotgun (WGS) entry which is preliminary data.</text>
</comment>
<evidence type="ECO:0000256" key="1">
    <source>
        <dbReference type="ARBA" id="ARBA00001974"/>
    </source>
</evidence>
<gene>
    <name evidence="13" type="ORF">FEF26_08455</name>
</gene>
<dbReference type="PANTHER" id="PTHR11748:SF111">
    <property type="entry name" value="D-LACTATE DEHYDROGENASE, MITOCHONDRIAL-RELATED"/>
    <property type="match status" value="1"/>
</dbReference>
<keyword evidence="9" id="KW-0411">Iron-sulfur</keyword>
<dbReference type="PROSITE" id="PS00198">
    <property type="entry name" value="4FE4S_FER_1"/>
    <property type="match status" value="1"/>
</dbReference>
<evidence type="ECO:0000256" key="6">
    <source>
        <dbReference type="ARBA" id="ARBA00022946"/>
    </source>
</evidence>
<dbReference type="EC" id="1.1.2.4" evidence="10"/>
<dbReference type="Pfam" id="PF01565">
    <property type="entry name" value="FAD_binding_4"/>
    <property type="match status" value="1"/>
</dbReference>
<dbReference type="GO" id="GO:0071949">
    <property type="term" value="F:FAD binding"/>
    <property type="evidence" value="ECO:0007669"/>
    <property type="project" value="InterPro"/>
</dbReference>
<evidence type="ECO:0000313" key="14">
    <source>
        <dbReference type="Proteomes" id="UP000310458"/>
    </source>
</evidence>
<dbReference type="InterPro" id="IPR017900">
    <property type="entry name" value="4Fe4S_Fe_S_CS"/>
</dbReference>
<comment type="cofactor">
    <cofactor evidence="1">
        <name>FAD</name>
        <dbReference type="ChEBI" id="CHEBI:57692"/>
    </cofactor>
</comment>
<evidence type="ECO:0000313" key="13">
    <source>
        <dbReference type="EMBL" id="TLP97021.1"/>
    </source>
</evidence>
<dbReference type="Pfam" id="PF02913">
    <property type="entry name" value="FAD-oxidase_C"/>
    <property type="match status" value="1"/>
</dbReference>
<dbReference type="PANTHER" id="PTHR11748">
    <property type="entry name" value="D-LACTATE DEHYDROGENASE"/>
    <property type="match status" value="1"/>
</dbReference>
<evidence type="ECO:0000256" key="9">
    <source>
        <dbReference type="ARBA" id="ARBA00023014"/>
    </source>
</evidence>
<keyword evidence="8" id="KW-0408">Iron</keyword>
<dbReference type="GO" id="GO:0046872">
    <property type="term" value="F:metal ion binding"/>
    <property type="evidence" value="ECO:0007669"/>
    <property type="project" value="UniProtKB-KW"/>
</dbReference>
<name>A0A5R9BAK9_9MICC</name>
<evidence type="ECO:0000256" key="4">
    <source>
        <dbReference type="ARBA" id="ARBA00022723"/>
    </source>
</evidence>
<evidence type="ECO:0000256" key="8">
    <source>
        <dbReference type="ARBA" id="ARBA00023004"/>
    </source>
</evidence>
<dbReference type="InterPro" id="IPR004113">
    <property type="entry name" value="FAD-bd_oxidored_4_C"/>
</dbReference>
<dbReference type="PROSITE" id="PS51387">
    <property type="entry name" value="FAD_PCMH"/>
    <property type="match status" value="1"/>
</dbReference>
<dbReference type="InterPro" id="IPR036318">
    <property type="entry name" value="FAD-bd_PCMH-like_sf"/>
</dbReference>
<dbReference type="EMBL" id="VAVZ01000020">
    <property type="protein sequence ID" value="TLP97021.1"/>
    <property type="molecule type" value="Genomic_DNA"/>
</dbReference>
<dbReference type="InterPro" id="IPR016164">
    <property type="entry name" value="FAD-linked_Oxase-like_C"/>
</dbReference>
<keyword evidence="5" id="KW-0274">FAD</keyword>
<dbReference type="Proteomes" id="UP000310458">
    <property type="component" value="Unassembled WGS sequence"/>
</dbReference>
<protein>
    <recommendedName>
        <fullName evidence="10">D-lactate dehydrogenase (cytochrome)</fullName>
        <ecNumber evidence="10">1.1.2.4</ecNumber>
    </recommendedName>
</protein>
<keyword evidence="3" id="KW-0285">Flavoprotein</keyword>
<sequence length="941" mass="101212">MAEIPAGLVDALRRATGEVGARATDRLASAHDASHYLLTPQAVVRPRSVAEVAELFRTVQQTGAAVTFRSGGTSLSGQAVTDKVLVDVRRHFGAIEVLDDGARVRCGPGAVLRQVNARLLRYGRKLGPDPASEIACTIGGVVANNSSGMACGITTNTYRTLDSCVLVLPSGTVVDTSSDQADAHLAQDEPDLHAGLAALRDQLRADPRSVERIQQLHSLKNTMGYGLNSFLDHTEPVRILEHLVIGSEGTLAFLGEATYRTVPIKPHVATGLLIYPDLASATASLPELVSAQLATVELMDATSLRVSQRDPKSPEAIRALEVKEHCALLVEFQEADAQALQDRLQSANALWDRLPLTVPAQLSTDAQARTALWRTRKGLFAAVAGNRPPGTTALLEDIAVPVEQLGETCEALRTLFTKHGYRDAVIFGHAKDGNIHFMVTESFTEGSQEGVERYAEFTEDMVESVLARGGTLKAEHGTGRIMAPFVRRQVGDELYAVMQRVKALADPQLILNPGVLLTEDPRAHLKHLKTSPVVEEEVDRCVECGYCEPVCPSRQLTLTPRERIVLRREIARAEHAGDTPLVRTLRQEYDYDGVDTCAVDGMCETACPVFINTGDLVRRLRAETTSGAEQRAWKVAARSWDVTSQAGGFALTVAGKLPSALPRRGSEAARRVLGAEAVPRWSADLPSGGRRRPVLHNDQAEALWFPSCTQTMFGPEVGDVAGENSGGVGKAFQQLCKTAGVRLRTPESMPSLCCGTPWKSKGLSAGYDRMRQKVLEAVRDASDGGRLPVISDASSCTEGLEVLRADAGIEVVDSVTFAAERLLPALRDLGVLPEPALPSLTLHPTCSSTRLGLNPAFEALAEAVAQQIHVPLEWECCAFAGDRGMLHPELTASATRAQAAEVRSLNSAAHASTNRTCEMGMARATGKPYRHILELLNAAVH</sequence>
<evidence type="ECO:0000259" key="12">
    <source>
        <dbReference type="PROSITE" id="PS51387"/>
    </source>
</evidence>
<reference evidence="13 14" key="1">
    <citation type="submission" date="2019-05" db="EMBL/GenBank/DDBJ databases">
        <title>Nesterenkonia sp. GY074 isolated from the Southern Atlantic Ocean.</title>
        <authorList>
            <person name="Zhang G."/>
        </authorList>
    </citation>
    <scope>NUCLEOTIDE SEQUENCE [LARGE SCALE GENOMIC DNA]</scope>
    <source>
        <strain evidence="13 14">GY074</strain>
    </source>
</reference>
<evidence type="ECO:0000256" key="3">
    <source>
        <dbReference type="ARBA" id="ARBA00022630"/>
    </source>
</evidence>
<dbReference type="PROSITE" id="PS51379">
    <property type="entry name" value="4FE4S_FER_2"/>
    <property type="match status" value="1"/>
</dbReference>
<dbReference type="InterPro" id="IPR006094">
    <property type="entry name" value="Oxid_FAD_bind_N"/>
</dbReference>
<keyword evidence="7" id="KW-0560">Oxidoreductase</keyword>
<dbReference type="SUPFAM" id="SSF56176">
    <property type="entry name" value="FAD-binding/transporter-associated domain-like"/>
    <property type="match status" value="1"/>
</dbReference>
<dbReference type="GO" id="GO:0008720">
    <property type="term" value="F:D-lactate dehydrogenase (NAD+) activity"/>
    <property type="evidence" value="ECO:0007669"/>
    <property type="project" value="TreeGrafter"/>
</dbReference>
<dbReference type="GO" id="GO:0004458">
    <property type="term" value="F:D-lactate dehydrogenase (cytochrome) activity"/>
    <property type="evidence" value="ECO:0007669"/>
    <property type="project" value="UniProtKB-EC"/>
</dbReference>
<dbReference type="AlphaFoldDB" id="A0A5R9BAK9"/>
<dbReference type="SUPFAM" id="SSF55103">
    <property type="entry name" value="FAD-linked oxidases, C-terminal domain"/>
    <property type="match status" value="1"/>
</dbReference>
<dbReference type="SUPFAM" id="SSF46548">
    <property type="entry name" value="alpha-helical ferredoxin"/>
    <property type="match status" value="1"/>
</dbReference>
<dbReference type="InterPro" id="IPR016166">
    <property type="entry name" value="FAD-bd_PCMH"/>
</dbReference>
<evidence type="ECO:0000256" key="2">
    <source>
        <dbReference type="ARBA" id="ARBA00008000"/>
    </source>
</evidence>
<dbReference type="GO" id="GO:0051536">
    <property type="term" value="F:iron-sulfur cluster binding"/>
    <property type="evidence" value="ECO:0007669"/>
    <property type="project" value="UniProtKB-KW"/>
</dbReference>
<keyword evidence="4" id="KW-0479">Metal-binding</keyword>
<proteinExistence type="inferred from homology"/>
<dbReference type="Gene3D" id="3.30.43.10">
    <property type="entry name" value="Uridine Diphospho-n-acetylenolpyruvylglucosamine Reductase, domain 2"/>
    <property type="match status" value="1"/>
</dbReference>
<evidence type="ECO:0000259" key="11">
    <source>
        <dbReference type="PROSITE" id="PS51379"/>
    </source>
</evidence>
<dbReference type="InterPro" id="IPR016167">
    <property type="entry name" value="FAD-bd_PCMH_sub1"/>
</dbReference>
<feature type="domain" description="FAD-binding PCMH-type" evidence="12">
    <location>
        <begin position="36"/>
        <end position="264"/>
    </location>
</feature>
<dbReference type="Gene3D" id="1.10.1060.10">
    <property type="entry name" value="Alpha-helical ferredoxin"/>
    <property type="match status" value="1"/>
</dbReference>
<dbReference type="InterPro" id="IPR016169">
    <property type="entry name" value="FAD-bd_PCMH_sub2"/>
</dbReference>
<dbReference type="Gene3D" id="3.30.465.10">
    <property type="match status" value="1"/>
</dbReference>
<comment type="similarity">
    <text evidence="2">Belongs to the FAD-binding oxidoreductase/transferase type 4 family.</text>
</comment>
<evidence type="ECO:0000256" key="10">
    <source>
        <dbReference type="ARBA" id="ARBA00038897"/>
    </source>
</evidence>
<dbReference type="InterPro" id="IPR017896">
    <property type="entry name" value="4Fe4S_Fe-S-bd"/>
</dbReference>
<dbReference type="Pfam" id="PF13183">
    <property type="entry name" value="Fer4_8"/>
    <property type="match status" value="1"/>
</dbReference>
<dbReference type="GO" id="GO:1903457">
    <property type="term" value="P:lactate catabolic process"/>
    <property type="evidence" value="ECO:0007669"/>
    <property type="project" value="TreeGrafter"/>
</dbReference>
<evidence type="ECO:0000256" key="7">
    <source>
        <dbReference type="ARBA" id="ARBA00023002"/>
    </source>
</evidence>
<feature type="domain" description="4Fe-4S ferredoxin-type" evidence="11">
    <location>
        <begin position="530"/>
        <end position="561"/>
    </location>
</feature>
<accession>A0A5R9BAK9</accession>
<keyword evidence="6" id="KW-0809">Transit peptide</keyword>
<dbReference type="Gene3D" id="3.30.70.2740">
    <property type="match status" value="1"/>
</dbReference>
<dbReference type="InterPro" id="IPR009051">
    <property type="entry name" value="Helical_ferredxn"/>
</dbReference>
<dbReference type="OrthoDB" id="9770306at2"/>